<dbReference type="EMBL" id="AM884176">
    <property type="protein sequence ID" value="CAP03839.1"/>
    <property type="molecule type" value="Genomic_DNA"/>
</dbReference>
<dbReference type="RefSeq" id="WP_009873592.1">
    <property type="nucleotide sequence ID" value="NC_010287.1"/>
</dbReference>
<accession>A0A0H3MBS6</accession>
<evidence type="ECO:0000313" key="2">
    <source>
        <dbReference type="EMBL" id="CAP03839.1"/>
    </source>
</evidence>
<dbReference type="AlphaFoldDB" id="A0A0H3MBS6"/>
<organism evidence="2">
    <name type="scientific">Chlamydia trachomatis serovar L2 (strain ATCC VR-902B / DSM 19102 / 434/Bu)</name>
    <dbReference type="NCBI Taxonomy" id="471472"/>
    <lineage>
        <taxon>Bacteria</taxon>
        <taxon>Pseudomonadati</taxon>
        <taxon>Chlamydiota</taxon>
        <taxon>Chlamydiia</taxon>
        <taxon>Chlamydiales</taxon>
        <taxon>Chlamydiaceae</taxon>
        <taxon>Chlamydia/Chlamydophila group</taxon>
        <taxon>Chlamydia</taxon>
    </lineage>
</organism>
<reference evidence="2" key="1">
    <citation type="journal article" date="2008" name="Genome Res.">
        <title>Chlamydia trachomatis: genome sequence analysis of lymphogranuloma venereum isolates.</title>
        <authorList>
            <person name="Thomson N.R."/>
            <person name="Holden M.T."/>
            <person name="Carder C."/>
            <person name="Lennard N."/>
            <person name="Lockey S.J."/>
            <person name="Marsh P."/>
            <person name="Skipp P."/>
            <person name="O'Connor C.D."/>
            <person name="Goodhead I."/>
            <person name="Norbertzcak H."/>
            <person name="Harris B."/>
            <person name="Ormond D."/>
            <person name="Rance R."/>
            <person name="Quail M.A."/>
            <person name="Parkhill J."/>
            <person name="Stephens R.S."/>
            <person name="Clarke I.N."/>
        </authorList>
    </citation>
    <scope>NUCLEOTIDE SEQUENCE [LARGE SCALE GENOMIC DNA]</scope>
    <source>
        <strain evidence="2">434/Bu</strain>
        <strain evidence="3">434/Bu / ATCC VR-902B</strain>
    </source>
</reference>
<name>A0A0H3MBS6_CHLT2</name>
<keyword evidence="1" id="KW-1133">Transmembrane helix</keyword>
<dbReference type="KEGG" id="ctb:CTL0399"/>
<keyword evidence="1" id="KW-0472">Membrane</keyword>
<protein>
    <submittedName>
        <fullName evidence="2">Membrane protein</fullName>
    </submittedName>
</protein>
<dbReference type="HOGENOM" id="CLU_088874_0_0_0"/>
<feature type="transmembrane region" description="Helical" evidence="1">
    <location>
        <begin position="231"/>
        <end position="250"/>
    </location>
</feature>
<evidence type="ECO:0000256" key="1">
    <source>
        <dbReference type="SAM" id="Phobius"/>
    </source>
</evidence>
<evidence type="ECO:0000313" key="3">
    <source>
        <dbReference type="Proteomes" id="UP000000795"/>
    </source>
</evidence>
<gene>
    <name evidence="2" type="ordered locus">CTL0399</name>
</gene>
<keyword evidence="1" id="KW-0812">Transmembrane</keyword>
<dbReference type="PATRIC" id="fig|471472.4.peg.430"/>
<dbReference type="Proteomes" id="UP001154402">
    <property type="component" value="Chromosome"/>
</dbReference>
<proteinExistence type="predicted"/>
<sequence>MTTPDNNTIDVSFPTFVRLNVATTDLADGNKSNAVTITETATANYVNVTQDLTSSTAKLECTQDLIAQGKLIVTNPKSDISFGGRVNLADNTITYNPYNNGGGEVAFTDINSRQGKQYVPYGLYKNGAPKISMRSALSGGHVGSGDTRGWGAEVLWDAYTQQREDLEDKAVTFSPANRGKLYFEASPAAPVLFRLSVFMRKNGDWLDNGAGGRVMLYVNTKNSAGKTMRRLLGIAVCLGSTWYTTVPMFWCAATYYATSSGFFQLIVGERNFRVSSLSWSVVRLPVVP</sequence>